<dbReference type="Pfam" id="PF01695">
    <property type="entry name" value="IstB_IS21"/>
    <property type="match status" value="1"/>
</dbReference>
<proteinExistence type="inferred from homology"/>
<dbReference type="AlphaFoldDB" id="A0A6A8AAI3"/>
<gene>
    <name evidence="5" type="ORF">GAO09_11425</name>
</gene>
<sequence>MSDEVPEILLSHYLKTLKLPTFQREYQKLARLCATDGVDHVEYLFRLSEREMIERDRRKVERRIKAAKFPVVKSLDSFDFVAIPKLNKMQVLELARCEWIERRENVIALGPSGTGKTHVALGLGLAACQKGMSVGFTTAAALVSEMMEARDERRLLRFQKQMAAYQLLIIDELGFVPLSKTGAELLFELISQRYERGATLITSNLPFDEWTETLGSERLTGALLDRITHHVNILEMNGDSYRLAQSRARKAG</sequence>
<evidence type="ECO:0000256" key="1">
    <source>
        <dbReference type="ARBA" id="ARBA00008059"/>
    </source>
</evidence>
<dbReference type="InterPro" id="IPR047661">
    <property type="entry name" value="IstB"/>
</dbReference>
<dbReference type="InterPro" id="IPR028350">
    <property type="entry name" value="DNAC/IstB-like"/>
</dbReference>
<evidence type="ECO:0000313" key="6">
    <source>
        <dbReference type="Proteomes" id="UP000435138"/>
    </source>
</evidence>
<name>A0A6A8AAI3_9HYPH</name>
<dbReference type="InterPro" id="IPR027417">
    <property type="entry name" value="P-loop_NTPase"/>
</dbReference>
<evidence type="ECO:0000313" key="5">
    <source>
        <dbReference type="EMBL" id="MQY46650.1"/>
    </source>
</evidence>
<accession>A0A6A8AAI3</accession>
<dbReference type="PANTHER" id="PTHR30050:SF4">
    <property type="entry name" value="ATP-BINDING PROTEIN RV3427C IN INSERTION SEQUENCE-RELATED"/>
    <property type="match status" value="1"/>
</dbReference>
<protein>
    <submittedName>
        <fullName evidence="5">AAA family ATPase</fullName>
    </submittedName>
</protein>
<dbReference type="RefSeq" id="WP_153354357.1">
    <property type="nucleotide sequence ID" value="NZ_WIXI01000042.1"/>
</dbReference>
<comment type="caution">
    <text evidence="5">The sequence shown here is derived from an EMBL/GenBank/DDBJ whole genome shotgun (WGS) entry which is preliminary data.</text>
</comment>
<dbReference type="Gene3D" id="3.40.50.300">
    <property type="entry name" value="P-loop containing nucleotide triphosphate hydrolases"/>
    <property type="match status" value="1"/>
</dbReference>
<dbReference type="SMART" id="SM00382">
    <property type="entry name" value="AAA"/>
    <property type="match status" value="1"/>
</dbReference>
<evidence type="ECO:0000256" key="2">
    <source>
        <dbReference type="ARBA" id="ARBA00022741"/>
    </source>
</evidence>
<feature type="domain" description="AAA+ ATPase" evidence="4">
    <location>
        <begin position="102"/>
        <end position="234"/>
    </location>
</feature>
<dbReference type="InterPro" id="IPR003593">
    <property type="entry name" value="AAA+_ATPase"/>
</dbReference>
<organism evidence="5 6">
    <name type="scientific">Endobacterium cereale</name>
    <dbReference type="NCBI Taxonomy" id="2663029"/>
    <lineage>
        <taxon>Bacteria</taxon>
        <taxon>Pseudomonadati</taxon>
        <taxon>Pseudomonadota</taxon>
        <taxon>Alphaproteobacteria</taxon>
        <taxon>Hyphomicrobiales</taxon>
        <taxon>Rhizobiaceae</taxon>
        <taxon>Endobacterium</taxon>
    </lineage>
</organism>
<comment type="similarity">
    <text evidence="1">Belongs to the IS21/IS1162 putative ATP-binding protein family.</text>
</comment>
<dbReference type="SUPFAM" id="SSF52540">
    <property type="entry name" value="P-loop containing nucleoside triphosphate hydrolases"/>
    <property type="match status" value="1"/>
</dbReference>
<evidence type="ECO:0000259" key="4">
    <source>
        <dbReference type="SMART" id="SM00382"/>
    </source>
</evidence>
<keyword evidence="6" id="KW-1185">Reference proteome</keyword>
<dbReference type="EMBL" id="WIXI01000042">
    <property type="protein sequence ID" value="MQY46650.1"/>
    <property type="molecule type" value="Genomic_DNA"/>
</dbReference>
<dbReference type="NCBIfam" id="NF038214">
    <property type="entry name" value="IS21_help_AAA"/>
    <property type="match status" value="1"/>
</dbReference>
<dbReference type="GO" id="GO:0005524">
    <property type="term" value="F:ATP binding"/>
    <property type="evidence" value="ECO:0007669"/>
    <property type="project" value="UniProtKB-KW"/>
</dbReference>
<keyword evidence="2" id="KW-0547">Nucleotide-binding</keyword>
<dbReference type="CDD" id="cd00009">
    <property type="entry name" value="AAA"/>
    <property type="match status" value="1"/>
</dbReference>
<dbReference type="Proteomes" id="UP000435138">
    <property type="component" value="Unassembled WGS sequence"/>
</dbReference>
<dbReference type="GO" id="GO:0006260">
    <property type="term" value="P:DNA replication"/>
    <property type="evidence" value="ECO:0007669"/>
    <property type="project" value="TreeGrafter"/>
</dbReference>
<keyword evidence="3" id="KW-0067">ATP-binding</keyword>
<evidence type="ECO:0000256" key="3">
    <source>
        <dbReference type="ARBA" id="ARBA00022840"/>
    </source>
</evidence>
<dbReference type="InterPro" id="IPR002611">
    <property type="entry name" value="IstB_ATP-bd"/>
</dbReference>
<dbReference type="PIRSF" id="PIRSF003073">
    <property type="entry name" value="DNAC_TnpB_IstB"/>
    <property type="match status" value="1"/>
</dbReference>
<dbReference type="PANTHER" id="PTHR30050">
    <property type="entry name" value="CHROMOSOMAL REPLICATION INITIATOR PROTEIN DNAA"/>
    <property type="match status" value="1"/>
</dbReference>
<reference evidence="5 6" key="1">
    <citation type="submission" date="2019-11" db="EMBL/GenBank/DDBJ databases">
        <title>Genome analysis of Rhizobacterium cereale a novel genus and species isolated from maize roots in North Spain.</title>
        <authorList>
            <person name="Menendez E."/>
            <person name="Flores-Felix J.D."/>
            <person name="Ramirez-Bahena M.-H."/>
            <person name="Igual J.M."/>
            <person name="Garcia-Fraile P."/>
            <person name="Peix A."/>
            <person name="Velazquez E."/>
        </authorList>
    </citation>
    <scope>NUCLEOTIDE SEQUENCE [LARGE SCALE GENOMIC DNA]</scope>
    <source>
        <strain evidence="5 6">RZME27</strain>
    </source>
</reference>